<evidence type="ECO:0000313" key="3">
    <source>
        <dbReference type="Proteomes" id="UP000322530"/>
    </source>
</evidence>
<dbReference type="Gene3D" id="3.30.590.20">
    <property type="match status" value="1"/>
</dbReference>
<dbReference type="GO" id="GO:0042398">
    <property type="term" value="P:modified amino acid biosynthetic process"/>
    <property type="evidence" value="ECO:0007669"/>
    <property type="project" value="InterPro"/>
</dbReference>
<dbReference type="InterPro" id="IPR014746">
    <property type="entry name" value="Gln_synth/guanido_kin_cat_dom"/>
</dbReference>
<protein>
    <recommendedName>
        <fullName evidence="4">Glutamate--cysteine ligase</fullName>
    </recommendedName>
</protein>
<reference evidence="2 3" key="1">
    <citation type="submission" date="2019-01" db="EMBL/GenBank/DDBJ databases">
        <title>Draft genome sequence of Dictyobacter sp. Uno17.</title>
        <authorList>
            <person name="Wang C.M."/>
            <person name="Zheng Y."/>
            <person name="Sakai Y."/>
            <person name="Abe K."/>
            <person name="Yokota A."/>
            <person name="Yabe S."/>
        </authorList>
    </citation>
    <scope>NUCLEOTIDE SEQUENCE [LARGE SCALE GENOMIC DNA]</scope>
    <source>
        <strain evidence="2 3">Uno17</strain>
    </source>
</reference>
<proteinExistence type="predicted"/>
<accession>A0A5A5TGB6</accession>
<dbReference type="SUPFAM" id="SSF55931">
    <property type="entry name" value="Glutamine synthetase/guanido kinase"/>
    <property type="match status" value="1"/>
</dbReference>
<gene>
    <name evidence="2" type="ORF">KDI_41850</name>
</gene>
<dbReference type="AlphaFoldDB" id="A0A5A5TGB6"/>
<dbReference type="GO" id="GO:0004357">
    <property type="term" value="F:glutamate-cysteine ligase activity"/>
    <property type="evidence" value="ECO:0007669"/>
    <property type="project" value="UniProtKB-EC"/>
</dbReference>
<keyword evidence="3" id="KW-1185">Reference proteome</keyword>
<evidence type="ECO:0008006" key="4">
    <source>
        <dbReference type="Google" id="ProtNLM"/>
    </source>
</evidence>
<dbReference type="OrthoDB" id="143227at2"/>
<dbReference type="InterPro" id="IPR006336">
    <property type="entry name" value="GCS2"/>
</dbReference>
<evidence type="ECO:0000256" key="1">
    <source>
        <dbReference type="ARBA" id="ARBA00048819"/>
    </source>
</evidence>
<comment type="caution">
    <text evidence="2">The sequence shown here is derived from an EMBL/GenBank/DDBJ whole genome shotgun (WGS) entry which is preliminary data.</text>
</comment>
<dbReference type="Proteomes" id="UP000322530">
    <property type="component" value="Unassembled WGS sequence"/>
</dbReference>
<dbReference type="Pfam" id="PF04107">
    <property type="entry name" value="GCS2"/>
    <property type="match status" value="1"/>
</dbReference>
<evidence type="ECO:0000313" key="2">
    <source>
        <dbReference type="EMBL" id="GCF10621.1"/>
    </source>
</evidence>
<name>A0A5A5TGB6_9CHLR</name>
<comment type="catalytic activity">
    <reaction evidence="1">
        <text>L-cysteine + L-glutamate + ATP = gamma-L-glutamyl-L-cysteine + ADP + phosphate + H(+)</text>
        <dbReference type="Rhea" id="RHEA:13285"/>
        <dbReference type="ChEBI" id="CHEBI:15378"/>
        <dbReference type="ChEBI" id="CHEBI:29985"/>
        <dbReference type="ChEBI" id="CHEBI:30616"/>
        <dbReference type="ChEBI" id="CHEBI:35235"/>
        <dbReference type="ChEBI" id="CHEBI:43474"/>
        <dbReference type="ChEBI" id="CHEBI:58173"/>
        <dbReference type="ChEBI" id="CHEBI:456216"/>
        <dbReference type="EC" id="6.3.2.2"/>
    </reaction>
</comment>
<dbReference type="EMBL" id="BIXY01000077">
    <property type="protein sequence ID" value="GCF10621.1"/>
    <property type="molecule type" value="Genomic_DNA"/>
</dbReference>
<sequence length="375" mass="41881">MFAFGLEHEVALLDHDGLYVDFARTSFDELAAIIATLPLYQQDYPQLRLGDAGIKQKRWYIEGFERYDSNGRMTTCLPKGIEIRTTIHETIQGAVDELTESFGRLRQAASEFGFTPVLISFHPYATAFTPTPPLNTYELQRRQQSPEKQTAQIPMLTHGPDLNLSLSDLSTAEIIEMGRKLTYYSPFIVPFSFSSPFYQGTLWEGLSVRTFIRTGARPAVMVFLAEEADLLQSTPSLTKIARLPAEVGRIEFKACDSCADFTLYASLLALLKGLILDTNLMRRATVPDPELHQHAACHGFAAAQIRAGSLEVLQAAHYALGSDPDAALLTPLFAMLRQHHTPAHQLIASYQQTHSIEATLRATYTLQEQQFLNPQ</sequence>
<organism evidence="2 3">
    <name type="scientific">Dictyobacter arantiisoli</name>
    <dbReference type="NCBI Taxonomy" id="2014874"/>
    <lineage>
        <taxon>Bacteria</taxon>
        <taxon>Bacillati</taxon>
        <taxon>Chloroflexota</taxon>
        <taxon>Ktedonobacteria</taxon>
        <taxon>Ktedonobacterales</taxon>
        <taxon>Dictyobacteraceae</taxon>
        <taxon>Dictyobacter</taxon>
    </lineage>
</organism>
<dbReference type="RefSeq" id="WP_149403494.1">
    <property type="nucleotide sequence ID" value="NZ_BIXY01000077.1"/>
</dbReference>